<evidence type="ECO:0000313" key="11">
    <source>
        <dbReference type="EMBL" id="NYB74693.1"/>
    </source>
</evidence>
<comment type="cofactor">
    <cofactor evidence="1">
        <name>FMN</name>
        <dbReference type="ChEBI" id="CHEBI:58210"/>
    </cofactor>
</comment>
<dbReference type="RefSeq" id="WP_179238400.1">
    <property type="nucleotide sequence ID" value="NZ_JACBNQ010000012.1"/>
</dbReference>
<dbReference type="InterPro" id="IPR036188">
    <property type="entry name" value="FAD/NAD-bd_sf"/>
</dbReference>
<dbReference type="GO" id="GO:0010181">
    <property type="term" value="F:FMN binding"/>
    <property type="evidence" value="ECO:0007669"/>
    <property type="project" value="InterPro"/>
</dbReference>
<evidence type="ECO:0000313" key="12">
    <source>
        <dbReference type="Proteomes" id="UP000611629"/>
    </source>
</evidence>
<dbReference type="PROSITE" id="PS51257">
    <property type="entry name" value="PROKAR_LIPOPROTEIN"/>
    <property type="match status" value="1"/>
</dbReference>
<organism evidence="11 12">
    <name type="scientific">Sedimentibacter hydroxybenzoicus DSM 7310</name>
    <dbReference type="NCBI Taxonomy" id="1123245"/>
    <lineage>
        <taxon>Bacteria</taxon>
        <taxon>Bacillati</taxon>
        <taxon>Bacillota</taxon>
        <taxon>Tissierellia</taxon>
        <taxon>Sedimentibacter</taxon>
    </lineage>
</organism>
<dbReference type="PANTHER" id="PTHR43400">
    <property type="entry name" value="FUMARATE REDUCTASE"/>
    <property type="match status" value="1"/>
</dbReference>
<keyword evidence="7" id="KW-0560">Oxidoreductase</keyword>
<feature type="domain" description="FMN-binding" evidence="10">
    <location>
        <begin position="61"/>
        <end position="135"/>
    </location>
</feature>
<keyword evidence="6" id="KW-0274">FAD</keyword>
<evidence type="ECO:0000256" key="7">
    <source>
        <dbReference type="ARBA" id="ARBA00023002"/>
    </source>
</evidence>
<dbReference type="SMART" id="SM00900">
    <property type="entry name" value="FMN_bind"/>
    <property type="match status" value="1"/>
</dbReference>
<dbReference type="GO" id="GO:0016020">
    <property type="term" value="C:membrane"/>
    <property type="evidence" value="ECO:0007669"/>
    <property type="project" value="InterPro"/>
</dbReference>
<protein>
    <recommendedName>
        <fullName evidence="4">Urocanate reductase</fullName>
        <ecNumber evidence="3">1.3.99.33</ecNumber>
    </recommendedName>
</protein>
<evidence type="ECO:0000256" key="5">
    <source>
        <dbReference type="ARBA" id="ARBA00022630"/>
    </source>
</evidence>
<dbReference type="SUPFAM" id="SSF51905">
    <property type="entry name" value="FAD/NAD(P)-binding domain"/>
    <property type="match status" value="1"/>
</dbReference>
<dbReference type="EMBL" id="JACBNQ010000012">
    <property type="protein sequence ID" value="NYB74693.1"/>
    <property type="molecule type" value="Genomic_DNA"/>
</dbReference>
<evidence type="ECO:0000256" key="2">
    <source>
        <dbReference type="ARBA" id="ARBA00001974"/>
    </source>
</evidence>
<dbReference type="GO" id="GO:0033765">
    <property type="term" value="F:steroid dehydrogenase activity, acting on the CH-CH group of donors"/>
    <property type="evidence" value="ECO:0007669"/>
    <property type="project" value="UniProtKB-ARBA"/>
</dbReference>
<gene>
    <name evidence="11" type="ORF">HZF24_11150</name>
</gene>
<dbReference type="Pfam" id="PF00890">
    <property type="entry name" value="FAD_binding_2"/>
    <property type="match status" value="1"/>
</dbReference>
<dbReference type="PANTHER" id="PTHR43400:SF10">
    <property type="entry name" value="3-OXOSTEROID 1-DEHYDROGENASE"/>
    <property type="match status" value="1"/>
</dbReference>
<feature type="chain" id="PRO_5039006406" description="Urocanate reductase" evidence="9">
    <location>
        <begin position="25"/>
        <end position="607"/>
    </location>
</feature>
<comment type="caution">
    <text evidence="11">The sequence shown here is derived from an EMBL/GenBank/DDBJ whole genome shotgun (WGS) entry which is preliminary data.</text>
</comment>
<dbReference type="InterPro" id="IPR050315">
    <property type="entry name" value="FAD-oxidoreductase_2"/>
</dbReference>
<dbReference type="Proteomes" id="UP000611629">
    <property type="component" value="Unassembled WGS sequence"/>
</dbReference>
<evidence type="ECO:0000256" key="9">
    <source>
        <dbReference type="SAM" id="SignalP"/>
    </source>
</evidence>
<dbReference type="Gene3D" id="3.90.1010.20">
    <property type="match status" value="1"/>
</dbReference>
<dbReference type="Pfam" id="PF04205">
    <property type="entry name" value="FMN_bind"/>
    <property type="match status" value="1"/>
</dbReference>
<evidence type="ECO:0000256" key="4">
    <source>
        <dbReference type="ARBA" id="ARBA00015872"/>
    </source>
</evidence>
<dbReference type="EC" id="1.3.99.33" evidence="3"/>
<dbReference type="InterPro" id="IPR027477">
    <property type="entry name" value="Succ_DH/fumarate_Rdtase_cat_sf"/>
</dbReference>
<dbReference type="SUPFAM" id="SSF56425">
    <property type="entry name" value="Succinate dehydrogenase/fumarate reductase flavoprotein, catalytic domain"/>
    <property type="match status" value="1"/>
</dbReference>
<keyword evidence="5" id="KW-0285">Flavoprotein</keyword>
<dbReference type="GO" id="GO:0008202">
    <property type="term" value="P:steroid metabolic process"/>
    <property type="evidence" value="ECO:0007669"/>
    <property type="project" value="UniProtKB-ARBA"/>
</dbReference>
<dbReference type="InterPro" id="IPR007329">
    <property type="entry name" value="FMN-bd"/>
</dbReference>
<comment type="cofactor">
    <cofactor evidence="2">
        <name>FAD</name>
        <dbReference type="ChEBI" id="CHEBI:57692"/>
    </cofactor>
</comment>
<evidence type="ECO:0000256" key="3">
    <source>
        <dbReference type="ARBA" id="ARBA00013137"/>
    </source>
</evidence>
<proteinExistence type="predicted"/>
<dbReference type="InterPro" id="IPR003953">
    <property type="entry name" value="FAD-dep_OxRdtase_2_FAD-bd"/>
</dbReference>
<reference evidence="11" key="1">
    <citation type="submission" date="2020-07" db="EMBL/GenBank/DDBJ databases">
        <title>Genomic analysis of a strain of Sedimentibacter Hydroxybenzoicus DSM7310.</title>
        <authorList>
            <person name="Ma S."/>
        </authorList>
    </citation>
    <scope>NUCLEOTIDE SEQUENCE</scope>
    <source>
        <strain evidence="11">DSM 7310</strain>
    </source>
</reference>
<sequence length="607" mass="65451">MKNLKCKRLIAFLLSVSMMLSMLGCSKSETGVQSPQEEGQSLGKEGTQSLKDGTYVVKAKGHNGEMEVEVIFENGNIKDISLINHVETTVIGEGAFNAIKPVIIENQTLNVDLVAGATVSSAAILNAVSLAIEEAGGIPSDFKVNAVEKRTAKSEEITTDVVAIGAGVAGLATAIEAVDGGLNVIVLEKNGVIGGTTARSEGIIQAAGTQLQLDMGIEDTAESMFEGMKEVIGDTAEVDFDFVKMTTDQSAGHIQWLIDKGVPFQKEVKAVHIYEPRSIPREHFAEEKGSGLIENMAKYAEENGAKILLDTAATEIIKDGNKVVGVKATNKYGDDITIYAKAVVLAAGGYTGNKDLMKKLNPNVVDFVSGGMNQGDGYLLAESMGGDMIVRPDALYHFMYLLPTSIVNPGAIGFFTPELLLVAPDGNRYADEASYTFDRTNTIIDKGYDHVYAVVNQEFYEKHKEAVDEGIKFERAFKGETVQELAENMGLDSVALAKTVERYNELCDKKIDEDFNKPAEYLQKIEGPYYGLMLTSSIAETFNGVRINEYAQVIGTDGNVIEGFYAAGSCAMAQMTSQRYFGSGTAILNAITFAREASNHIISTLNR</sequence>
<evidence type="ECO:0000256" key="1">
    <source>
        <dbReference type="ARBA" id="ARBA00001917"/>
    </source>
</evidence>
<evidence type="ECO:0000259" key="10">
    <source>
        <dbReference type="SMART" id="SM00900"/>
    </source>
</evidence>
<name>A0A974GWQ1_SEDHY</name>
<evidence type="ECO:0000256" key="8">
    <source>
        <dbReference type="ARBA" id="ARBA00049922"/>
    </source>
</evidence>
<comment type="catalytic activity">
    <reaction evidence="8">
        <text>dihydrourocanate + A = urocanate + AH2</text>
        <dbReference type="Rhea" id="RHEA:36059"/>
        <dbReference type="ChEBI" id="CHEBI:13193"/>
        <dbReference type="ChEBI" id="CHEBI:17499"/>
        <dbReference type="ChEBI" id="CHEBI:27247"/>
        <dbReference type="ChEBI" id="CHEBI:72991"/>
        <dbReference type="EC" id="1.3.99.33"/>
    </reaction>
</comment>
<dbReference type="Gene3D" id="3.90.700.10">
    <property type="entry name" value="Succinate dehydrogenase/fumarate reductase flavoprotein, catalytic domain"/>
    <property type="match status" value="1"/>
</dbReference>
<accession>A0A974GWQ1</accession>
<keyword evidence="9" id="KW-0732">Signal</keyword>
<dbReference type="AlphaFoldDB" id="A0A974GWQ1"/>
<feature type="signal peptide" evidence="9">
    <location>
        <begin position="1"/>
        <end position="24"/>
    </location>
</feature>
<dbReference type="Gene3D" id="3.50.50.60">
    <property type="entry name" value="FAD/NAD(P)-binding domain"/>
    <property type="match status" value="1"/>
</dbReference>
<evidence type="ECO:0000256" key="6">
    <source>
        <dbReference type="ARBA" id="ARBA00022827"/>
    </source>
</evidence>
<keyword evidence="12" id="KW-1185">Reference proteome</keyword>